<dbReference type="Gene3D" id="1.10.1200.10">
    <property type="entry name" value="ACP-like"/>
    <property type="match status" value="1"/>
</dbReference>
<dbReference type="InterPro" id="IPR014031">
    <property type="entry name" value="Ketoacyl_synth_C"/>
</dbReference>
<dbReference type="InterPro" id="IPR029058">
    <property type="entry name" value="AB_hydrolase_fold"/>
</dbReference>
<dbReference type="OrthoDB" id="329835at2759"/>
<dbReference type="GO" id="GO:0004315">
    <property type="term" value="F:3-oxoacyl-[acyl-carrier-protein] synthase activity"/>
    <property type="evidence" value="ECO:0007669"/>
    <property type="project" value="InterPro"/>
</dbReference>
<dbReference type="InterPro" id="IPR049900">
    <property type="entry name" value="PKS_mFAS_DH"/>
</dbReference>
<dbReference type="Gene3D" id="3.40.47.10">
    <property type="match status" value="1"/>
</dbReference>
<dbReference type="PROSITE" id="PS52004">
    <property type="entry name" value="KS3_2"/>
    <property type="match status" value="1"/>
</dbReference>
<dbReference type="EMBL" id="MU005785">
    <property type="protein sequence ID" value="KAF2703807.1"/>
    <property type="molecule type" value="Genomic_DNA"/>
</dbReference>
<feature type="domain" description="PKS/mFAS DH" evidence="11">
    <location>
        <begin position="1282"/>
        <end position="1592"/>
    </location>
</feature>
<dbReference type="NCBIfam" id="TIGR04532">
    <property type="entry name" value="PT_fungal_PKS"/>
    <property type="match status" value="1"/>
</dbReference>
<evidence type="ECO:0000256" key="2">
    <source>
        <dbReference type="ARBA" id="ARBA00022450"/>
    </source>
</evidence>
<evidence type="ECO:0000256" key="6">
    <source>
        <dbReference type="ARBA" id="ARBA00023268"/>
    </source>
</evidence>
<evidence type="ECO:0000256" key="7">
    <source>
        <dbReference type="PROSITE-ProRule" id="PRU01363"/>
    </source>
</evidence>
<dbReference type="InterPro" id="IPR016035">
    <property type="entry name" value="Acyl_Trfase/lysoPLipase"/>
</dbReference>
<dbReference type="Pfam" id="PF00975">
    <property type="entry name" value="Thioesterase"/>
    <property type="match status" value="1"/>
</dbReference>
<gene>
    <name evidence="12" type="ORF">K504DRAFT_417893</name>
</gene>
<dbReference type="InterPro" id="IPR032088">
    <property type="entry name" value="SAT"/>
</dbReference>
<dbReference type="Gene3D" id="3.40.366.10">
    <property type="entry name" value="Malonyl-Coenzyme A Acyl Carrier Protein, domain 2"/>
    <property type="match status" value="2"/>
</dbReference>
<dbReference type="PROSITE" id="PS52019">
    <property type="entry name" value="PKS_MFAS_DH"/>
    <property type="match status" value="1"/>
</dbReference>
<dbReference type="SUPFAM" id="SSF52151">
    <property type="entry name" value="FabD/lysophospholipase-like"/>
    <property type="match status" value="1"/>
</dbReference>
<dbReference type="FunFam" id="1.10.1200.10:FF:000011">
    <property type="entry name" value="Sterigmatocystin biosynthesis polyketide synthase"/>
    <property type="match status" value="1"/>
</dbReference>
<evidence type="ECO:0000259" key="11">
    <source>
        <dbReference type="PROSITE" id="PS52019"/>
    </source>
</evidence>
<feature type="compositionally biased region" description="Low complexity" evidence="8">
    <location>
        <begin position="1744"/>
        <end position="1755"/>
    </location>
</feature>
<dbReference type="Pfam" id="PF02801">
    <property type="entry name" value="Ketoacyl-synt_C"/>
    <property type="match status" value="1"/>
</dbReference>
<protein>
    <submittedName>
        <fullName evidence="12">Putative polyketide synthase</fullName>
    </submittedName>
</protein>
<dbReference type="SUPFAM" id="SSF53901">
    <property type="entry name" value="Thiolase-like"/>
    <property type="match status" value="1"/>
</dbReference>
<dbReference type="Gene3D" id="3.10.129.110">
    <property type="entry name" value="Polyketide synthase dehydratase"/>
    <property type="match status" value="1"/>
</dbReference>
<feature type="region of interest" description="N-terminal hotdog fold" evidence="7">
    <location>
        <begin position="1282"/>
        <end position="1415"/>
    </location>
</feature>
<dbReference type="Proteomes" id="UP000799428">
    <property type="component" value="Unassembled WGS sequence"/>
</dbReference>
<dbReference type="InterPro" id="IPR030918">
    <property type="entry name" value="PT_fungal_PKS"/>
</dbReference>
<dbReference type="Pfam" id="PF00698">
    <property type="entry name" value="Acyl_transf_1"/>
    <property type="match status" value="1"/>
</dbReference>
<dbReference type="CDD" id="cd00833">
    <property type="entry name" value="PKS"/>
    <property type="match status" value="1"/>
</dbReference>
<dbReference type="InterPro" id="IPR016036">
    <property type="entry name" value="Malonyl_transacylase_ACP-bd"/>
</dbReference>
<dbReference type="SMART" id="SM00827">
    <property type="entry name" value="PKS_AT"/>
    <property type="match status" value="1"/>
</dbReference>
<dbReference type="PROSITE" id="PS00606">
    <property type="entry name" value="KS3_1"/>
    <property type="match status" value="1"/>
</dbReference>
<dbReference type="PANTHER" id="PTHR43775">
    <property type="entry name" value="FATTY ACID SYNTHASE"/>
    <property type="match status" value="1"/>
</dbReference>
<dbReference type="SUPFAM" id="SSF55048">
    <property type="entry name" value="Probable ACP-binding domain of malonyl-CoA ACP transacylase"/>
    <property type="match status" value="1"/>
</dbReference>
<organism evidence="12 13">
    <name type="scientific">Pleomassaria siparia CBS 279.74</name>
    <dbReference type="NCBI Taxonomy" id="1314801"/>
    <lineage>
        <taxon>Eukaryota</taxon>
        <taxon>Fungi</taxon>
        <taxon>Dikarya</taxon>
        <taxon>Ascomycota</taxon>
        <taxon>Pezizomycotina</taxon>
        <taxon>Dothideomycetes</taxon>
        <taxon>Pleosporomycetidae</taxon>
        <taxon>Pleosporales</taxon>
        <taxon>Pleomassariaceae</taxon>
        <taxon>Pleomassaria</taxon>
    </lineage>
</organism>
<dbReference type="SUPFAM" id="SSF47336">
    <property type="entry name" value="ACP-like"/>
    <property type="match status" value="1"/>
</dbReference>
<dbReference type="GO" id="GO:0006633">
    <property type="term" value="P:fatty acid biosynthetic process"/>
    <property type="evidence" value="ECO:0007669"/>
    <property type="project" value="InterPro"/>
</dbReference>
<accession>A0A6G1JUG6</accession>
<dbReference type="FunFam" id="3.40.50.1820:FF:000116">
    <property type="entry name" value="Sterigmatocystin biosynthesis polyketide synthase"/>
    <property type="match status" value="1"/>
</dbReference>
<evidence type="ECO:0000256" key="1">
    <source>
        <dbReference type="ARBA" id="ARBA00001957"/>
    </source>
</evidence>
<keyword evidence="6" id="KW-0511">Multifunctional enzyme</keyword>
<dbReference type="InterPro" id="IPR016039">
    <property type="entry name" value="Thiolase-like"/>
</dbReference>
<evidence type="ECO:0000256" key="3">
    <source>
        <dbReference type="ARBA" id="ARBA00022553"/>
    </source>
</evidence>
<keyword evidence="13" id="KW-1185">Reference proteome</keyword>
<dbReference type="InterPro" id="IPR049551">
    <property type="entry name" value="PKS_DH_C"/>
</dbReference>
<dbReference type="InterPro" id="IPR020841">
    <property type="entry name" value="PKS_Beta-ketoAc_synthase_dom"/>
</dbReference>
<dbReference type="InterPro" id="IPR036736">
    <property type="entry name" value="ACP-like_sf"/>
</dbReference>
<dbReference type="Pfam" id="PF22621">
    <property type="entry name" value="CurL-like_PKS_C"/>
    <property type="match status" value="1"/>
</dbReference>
<feature type="domain" description="Carrier" evidence="9">
    <location>
        <begin position="1639"/>
        <end position="1716"/>
    </location>
</feature>
<evidence type="ECO:0000256" key="5">
    <source>
        <dbReference type="ARBA" id="ARBA00022737"/>
    </source>
</evidence>
<dbReference type="SMART" id="SM00825">
    <property type="entry name" value="PKS_KS"/>
    <property type="match status" value="1"/>
</dbReference>
<comment type="cofactor">
    <cofactor evidence="1">
        <name>pantetheine 4'-phosphate</name>
        <dbReference type="ChEBI" id="CHEBI:47942"/>
    </cofactor>
</comment>
<dbReference type="GO" id="GO:0044550">
    <property type="term" value="P:secondary metabolite biosynthetic process"/>
    <property type="evidence" value="ECO:0007669"/>
    <property type="project" value="TreeGrafter"/>
</dbReference>
<dbReference type="InterPro" id="IPR018201">
    <property type="entry name" value="Ketoacyl_synth_AS"/>
</dbReference>
<feature type="active site" description="Proton acceptor; for dehydratase activity" evidence="7">
    <location>
        <position position="1314"/>
    </location>
</feature>
<name>A0A6G1JUG6_9PLEO</name>
<keyword evidence="2" id="KW-0596">Phosphopantetheine</keyword>
<reference evidence="12" key="1">
    <citation type="journal article" date="2020" name="Stud. Mycol.">
        <title>101 Dothideomycetes genomes: a test case for predicting lifestyles and emergence of pathogens.</title>
        <authorList>
            <person name="Haridas S."/>
            <person name="Albert R."/>
            <person name="Binder M."/>
            <person name="Bloem J."/>
            <person name="Labutti K."/>
            <person name="Salamov A."/>
            <person name="Andreopoulos B."/>
            <person name="Baker S."/>
            <person name="Barry K."/>
            <person name="Bills G."/>
            <person name="Bluhm B."/>
            <person name="Cannon C."/>
            <person name="Castanera R."/>
            <person name="Culley D."/>
            <person name="Daum C."/>
            <person name="Ezra D."/>
            <person name="Gonzalez J."/>
            <person name="Henrissat B."/>
            <person name="Kuo A."/>
            <person name="Liang C."/>
            <person name="Lipzen A."/>
            <person name="Lutzoni F."/>
            <person name="Magnuson J."/>
            <person name="Mondo S."/>
            <person name="Nolan M."/>
            <person name="Ohm R."/>
            <person name="Pangilinan J."/>
            <person name="Park H.-J."/>
            <person name="Ramirez L."/>
            <person name="Alfaro M."/>
            <person name="Sun H."/>
            <person name="Tritt A."/>
            <person name="Yoshinaga Y."/>
            <person name="Zwiers L.-H."/>
            <person name="Turgeon B."/>
            <person name="Goodwin S."/>
            <person name="Spatafora J."/>
            <person name="Crous P."/>
            <person name="Grigoriev I."/>
        </authorList>
    </citation>
    <scope>NUCLEOTIDE SEQUENCE</scope>
    <source>
        <strain evidence="12">CBS 279.74</strain>
    </source>
</reference>
<dbReference type="Gene3D" id="3.40.50.1820">
    <property type="entry name" value="alpha/beta hydrolase"/>
    <property type="match status" value="1"/>
</dbReference>
<dbReference type="SUPFAM" id="SSF53474">
    <property type="entry name" value="alpha/beta-Hydrolases"/>
    <property type="match status" value="1"/>
</dbReference>
<dbReference type="InterPro" id="IPR014030">
    <property type="entry name" value="Ketoacyl_synth_N"/>
</dbReference>
<keyword evidence="5" id="KW-0677">Repeat</keyword>
<feature type="active site" description="Proton donor; for dehydratase activity" evidence="7">
    <location>
        <position position="1504"/>
    </location>
</feature>
<keyword evidence="4" id="KW-0808">Transferase</keyword>
<dbReference type="InterPro" id="IPR050091">
    <property type="entry name" value="PKS_NRPS_Biosynth_Enz"/>
</dbReference>
<feature type="compositionally biased region" description="Polar residues" evidence="8">
    <location>
        <begin position="1713"/>
        <end position="1722"/>
    </location>
</feature>
<evidence type="ECO:0000259" key="9">
    <source>
        <dbReference type="PROSITE" id="PS50075"/>
    </source>
</evidence>
<feature type="domain" description="Ketosynthase family 3 (KS3)" evidence="10">
    <location>
        <begin position="374"/>
        <end position="806"/>
    </location>
</feature>
<dbReference type="InterPro" id="IPR042104">
    <property type="entry name" value="PKS_dehydratase_sf"/>
</dbReference>
<keyword evidence="3" id="KW-0597">Phosphoprotein</keyword>
<dbReference type="Pfam" id="PF00109">
    <property type="entry name" value="ketoacyl-synt"/>
    <property type="match status" value="1"/>
</dbReference>
<evidence type="ECO:0000259" key="10">
    <source>
        <dbReference type="PROSITE" id="PS52004"/>
    </source>
</evidence>
<evidence type="ECO:0000313" key="12">
    <source>
        <dbReference type="EMBL" id="KAF2703807.1"/>
    </source>
</evidence>
<proteinExistence type="predicted"/>
<feature type="region of interest" description="C-terminal hotdog fold" evidence="7">
    <location>
        <begin position="1439"/>
        <end position="1592"/>
    </location>
</feature>
<dbReference type="PROSITE" id="PS50075">
    <property type="entry name" value="CARRIER"/>
    <property type="match status" value="1"/>
</dbReference>
<dbReference type="Pfam" id="PF16073">
    <property type="entry name" value="SAT"/>
    <property type="match status" value="1"/>
</dbReference>
<dbReference type="PANTHER" id="PTHR43775:SF40">
    <property type="entry name" value="NORSOLORINIC ACID SYNTHASE STCA"/>
    <property type="match status" value="1"/>
</dbReference>
<dbReference type="Pfam" id="PF00550">
    <property type="entry name" value="PP-binding"/>
    <property type="match status" value="1"/>
</dbReference>
<sequence length="2038" mass="221814">MADTVTVLLFGDVTCDYDTGLRSLSTRTDNPILSSFFERVAFALRTELGKLPQIQKSDSGFVKFTTFIELLSRLRQTQTPNHALEKALTCVHQFAIFINHYSEAGRVYPDVSTTRIIGLCTGLLTGAAVSCARSLSNLVPLAVETVIIAFRTGLVVSQVRDGIAMNQPDLSWSMMVPGLAGDAAQPFIDQFVREEGVSEVLKPYISAYSGTAATISGPPRILQALLQSQTLPRSSAVKLRVHGPYHASHLYESDDVDRILSSCSISRLLAEKTTIPIISSDGLVGAAKSWLETVRIAIDEILISPLRLDRICHFLKNDMIQAKIASCYIVPVGTLAAQTVSTELKKAGLEDITIVNPTIAPTSKPDHTDGNMGNSKLAIIGYAGRYPSAQSNDAFWQILEEGRDVASKAPKTRWDIDTHVDPSGKKKNTSATPFGCWLEDPGFFDARFFNMSPREAPQVDPAQRLSLMTAYEAIESAGIVPDATPSTQRERVGVFYGVTSNDWGETNSSQDIDTYYIPGSCRAFIPGRQNYYFKFSGPSYSVDTACSSSLAALHVACNALWRGDIDMAISGGTNVTTNPDITAGLDRGHFLSRTGNCKTFDDDADGYCRGEGVVTFIIKRYEDAIADNDPILALLLGAYTNHSAEAESITRPHVGAQIAIFERVLTSACVEADSVGYVEMHGTGTQAGDAREMESVLTTFAGSSRKTPRTEPLFLGSAKSNVGHGESVSGVIALAKVLMMLERDMIPPHVGIKNKINSKFPTDLGQRNVHIAMQPTTWARPANAPRRALINNFSAAGGNSSVLVEDAPRQAKKQQDRRSNHVVAISAKSKTALAANTKSLVEYMNQAEPDLASLSYTTTARRTHHPFRLVASGTNLVDITAQLERKLAAVETAKPVKISPPVALAFTGQGSQYPGMGRGLMKFDLFAHDMKRLDTLCRKLNFPAILPLIELEDGDIADFPPVTVQLAATCMQIAMARLWQSWGMKPVAVVGHSLGEYAALATAGVLSDAATIVLVGRRAQLLQERCTQNTHSMLAVGASLDDIVKFDIHAFKYETACINGPREMVLSGTNENIDGIQQALATSGFRLTRLRVPYAFHSSQVQTILEDFEEAARGVEFRAPRIPVISPLLGKVVTEAGIFGPSYLARHCREAVDLVTALAAAKIGPLTESTVWIEIGPHPVMSGLLRTNLGSITAVPTLQRNRDTWKVLAESLSALFAAGADVNWGEYHRDFTSSLSVLRLPAYNWDLKNYWMQYVNDWSLYKGDAAFLTGASAPALSTTSVQKIVEEKTKDGSVTLIVESDLLRDDLDPMVRGHRVNGVALCTPSVYADMALTMGNYLSKQKPEWASSLVDVQHMDVQRPLVAKSKGSGPQHLRAGIQLDWSTGVGSCEFFSVTPEGKRLTRHAICTITLIDLAEAIKVTEAESVDILGRIEKLRNSCMTNPRVQKMNGNTGYKLVSSLASYDEDFKGVEEVVLDSEHLEATAKVRFSKAHRAGTYFVNPHLIDNFGQPALFSMNANDASDLDKEVFVNHGWKSLHFYKPVSLDGTYISYVKMSGPGEDGMYSGDMVVYEGTEIVAAFKGIKAQGVPRRLMNYIVHMRDDTQQGPPTMGTRQLIGAPSANVDAPVVKVHVETTVVAAKDEGGASWADALRIISQESDVPIAELTEETSFADLGVDSLLSLLCASRFREELGLDYESTIFADNPTVKDLKNFWNAGQTSNEPSKSVPGGRDAVLHSMFHDDGEPSASSSDNEGSSSFEIVSDRSTQPSPTPPAHPATSLLLQGNPTTLGTIKTLFLLPDGSGSSSSYASLPRIHPSVAVVGLNCPYMKTPEKYTCGIEEVSDAYIAEIRRRQPRGPYSLGGWSVGGIFAYHVAQQLVAAGETVVDLVLIDCPVPKGLDHLPKRYFEYCNAIGLLGEVQGIRRAPPPWLIGHFEASVNSLHKYHGKRFAPEYKAPKTAIIWACDAIDKHCTPRFERHPDDPEGLKFLTEARTDFGTNGWETLLPEENFTIHQSTGANHFSMMKGEHAKRLSEFIEISLMG</sequence>
<dbReference type="InterPro" id="IPR014043">
    <property type="entry name" value="Acyl_transferase_dom"/>
</dbReference>
<dbReference type="Gene3D" id="3.30.70.3290">
    <property type="match status" value="1"/>
</dbReference>
<dbReference type="InterPro" id="IPR001031">
    <property type="entry name" value="Thioesterase"/>
</dbReference>
<evidence type="ECO:0000256" key="4">
    <source>
        <dbReference type="ARBA" id="ARBA00022679"/>
    </source>
</evidence>
<dbReference type="InterPro" id="IPR001227">
    <property type="entry name" value="Ac_transferase_dom_sf"/>
</dbReference>
<dbReference type="Pfam" id="PF14765">
    <property type="entry name" value="PS-DH"/>
    <property type="match status" value="1"/>
</dbReference>
<feature type="region of interest" description="Disordered" evidence="8">
    <location>
        <begin position="1713"/>
        <end position="1781"/>
    </location>
</feature>
<evidence type="ECO:0000313" key="13">
    <source>
        <dbReference type="Proteomes" id="UP000799428"/>
    </source>
</evidence>
<dbReference type="InterPro" id="IPR009081">
    <property type="entry name" value="PP-bd_ACP"/>
</dbReference>
<dbReference type="GO" id="GO:0004312">
    <property type="term" value="F:fatty acid synthase activity"/>
    <property type="evidence" value="ECO:0007669"/>
    <property type="project" value="TreeGrafter"/>
</dbReference>
<evidence type="ECO:0000256" key="8">
    <source>
        <dbReference type="SAM" id="MobiDB-lite"/>
    </source>
</evidence>